<organism evidence="9 10">
    <name type="scientific">Actinomadura fulvescens</name>
    <dbReference type="NCBI Taxonomy" id="46160"/>
    <lineage>
        <taxon>Bacteria</taxon>
        <taxon>Bacillati</taxon>
        <taxon>Actinomycetota</taxon>
        <taxon>Actinomycetes</taxon>
        <taxon>Streptosporangiales</taxon>
        <taxon>Thermomonosporaceae</taxon>
        <taxon>Actinomadura</taxon>
    </lineage>
</organism>
<feature type="transmembrane region" description="Helical" evidence="8">
    <location>
        <begin position="167"/>
        <end position="187"/>
    </location>
</feature>
<evidence type="ECO:0000256" key="4">
    <source>
        <dbReference type="ARBA" id="ARBA00022960"/>
    </source>
</evidence>
<feature type="transmembrane region" description="Helical" evidence="8">
    <location>
        <begin position="193"/>
        <end position="213"/>
    </location>
</feature>
<dbReference type="Proteomes" id="UP001501509">
    <property type="component" value="Unassembled WGS sequence"/>
</dbReference>
<feature type="transmembrane region" description="Helical" evidence="8">
    <location>
        <begin position="499"/>
        <end position="519"/>
    </location>
</feature>
<keyword evidence="5" id="KW-0573">Peptidoglycan synthesis</keyword>
<feature type="transmembrane region" description="Helical" evidence="8">
    <location>
        <begin position="402"/>
        <end position="424"/>
    </location>
</feature>
<reference evidence="10" key="1">
    <citation type="journal article" date="2019" name="Int. J. Syst. Evol. Microbiol.">
        <title>The Global Catalogue of Microorganisms (GCM) 10K type strain sequencing project: providing services to taxonomists for standard genome sequencing and annotation.</title>
        <authorList>
            <consortium name="The Broad Institute Genomics Platform"/>
            <consortium name="The Broad Institute Genome Sequencing Center for Infectious Disease"/>
            <person name="Wu L."/>
            <person name="Ma J."/>
        </authorList>
    </citation>
    <scope>NUCLEOTIDE SEQUENCE [LARGE SCALE GENOMIC DNA]</scope>
    <source>
        <strain evidence="10">JCM 6833</strain>
    </source>
</reference>
<dbReference type="RefSeq" id="WP_344547593.1">
    <property type="nucleotide sequence ID" value="NZ_BAAATD010000014.1"/>
</dbReference>
<accession>A0ABP6CVK2</accession>
<feature type="transmembrane region" description="Helical" evidence="8">
    <location>
        <begin position="566"/>
        <end position="589"/>
    </location>
</feature>
<proteinExistence type="predicted"/>
<evidence type="ECO:0000256" key="1">
    <source>
        <dbReference type="ARBA" id="ARBA00004651"/>
    </source>
</evidence>
<feature type="transmembrane region" description="Helical" evidence="8">
    <location>
        <begin position="444"/>
        <end position="466"/>
    </location>
</feature>
<keyword evidence="4" id="KW-0133">Cell shape</keyword>
<evidence type="ECO:0000256" key="5">
    <source>
        <dbReference type="ARBA" id="ARBA00022984"/>
    </source>
</evidence>
<sequence>MVTTPAHRLSRSSSIGWAAGVSAVLICGGTVLGFVRDLTMAHLFGASSSTDAFLVAWTVPETMSPLLIEDAMALIMVPAVARRLQRHGRVRPLIAAALPRLAAGLAVAMLGVILGAPLLVALLAPGLHDAAPAVLCVRLTAVTILTFGVAGFMSATLRAHHCFGPPASIYLAYNVGILAVIAAGASSLGITSAAAGVACGSALMVAIQLPSFLRHLRNPPLPGPAEVAPVAPAAPADLGPVGPIEPASTTAPAAAPAAAAAGQPDLSSASLAERGAVGPGGVSAAGLGAEAGGGGSAGAVERSPGVARSAESAPAAAAVLALAGVIPVVVYTLTRQAQTLAERFIGSGLAAGSISHLNYAQKVAQVPMVLSLLVVTVTFPRLARASAGGDTRQVRSRVEADLVIVSAIVLAATAYLVGSAHVIIQVLFEHGRFTAADTARTATLLQIYCLGLWGQAVLGACARAYFAQKHPGWRPAAAVALGPAVTIVLGGALTAATGAAALAAANAAGITLAAALLLAGLRGGRVRISLRAVAGDVAKLAAAAVAAGAAATAVTALLASHSAIPLLVANLAVVGAVFAAVLALAGATWSPLGNLRALRCLRSD</sequence>
<evidence type="ECO:0008006" key="11">
    <source>
        <dbReference type="Google" id="ProtNLM"/>
    </source>
</evidence>
<evidence type="ECO:0000256" key="7">
    <source>
        <dbReference type="ARBA" id="ARBA00023136"/>
    </source>
</evidence>
<feature type="transmembrane region" description="Helical" evidence="8">
    <location>
        <begin position="312"/>
        <end position="333"/>
    </location>
</feature>
<protein>
    <recommendedName>
        <fullName evidence="11">Peptidoglycan lipid II flippase</fullName>
    </recommendedName>
</protein>
<feature type="transmembrane region" description="Helical" evidence="8">
    <location>
        <begin position="540"/>
        <end position="560"/>
    </location>
</feature>
<feature type="transmembrane region" description="Helical" evidence="8">
    <location>
        <begin position="101"/>
        <end position="124"/>
    </location>
</feature>
<keyword evidence="2" id="KW-1003">Cell membrane</keyword>
<feature type="transmembrane region" description="Helical" evidence="8">
    <location>
        <begin position="15"/>
        <end position="35"/>
    </location>
</feature>
<keyword evidence="10" id="KW-1185">Reference proteome</keyword>
<dbReference type="PANTHER" id="PTHR47019">
    <property type="entry name" value="LIPID II FLIPPASE MURJ"/>
    <property type="match status" value="1"/>
</dbReference>
<dbReference type="PANTHER" id="PTHR47019:SF1">
    <property type="entry name" value="LIPID II FLIPPASE MURJ"/>
    <property type="match status" value="1"/>
</dbReference>
<gene>
    <name evidence="9" type="ORF">GCM10010411_78720</name>
</gene>
<name>A0ABP6CVK2_9ACTN</name>
<evidence type="ECO:0000256" key="6">
    <source>
        <dbReference type="ARBA" id="ARBA00022989"/>
    </source>
</evidence>
<comment type="subcellular location">
    <subcellularLocation>
        <location evidence="1">Cell membrane</location>
        <topology evidence="1">Multi-pass membrane protein</topology>
    </subcellularLocation>
</comment>
<keyword evidence="7 8" id="KW-0472">Membrane</keyword>
<feature type="transmembrane region" description="Helical" evidence="8">
    <location>
        <begin position="473"/>
        <end position="493"/>
    </location>
</feature>
<keyword evidence="6 8" id="KW-1133">Transmembrane helix</keyword>
<comment type="caution">
    <text evidence="9">The sequence shown here is derived from an EMBL/GenBank/DDBJ whole genome shotgun (WGS) entry which is preliminary data.</text>
</comment>
<evidence type="ECO:0000313" key="10">
    <source>
        <dbReference type="Proteomes" id="UP001501509"/>
    </source>
</evidence>
<dbReference type="Pfam" id="PF03023">
    <property type="entry name" value="MurJ"/>
    <property type="match status" value="2"/>
</dbReference>
<evidence type="ECO:0000256" key="8">
    <source>
        <dbReference type="SAM" id="Phobius"/>
    </source>
</evidence>
<dbReference type="EMBL" id="BAAATD010000014">
    <property type="protein sequence ID" value="GAA2629394.1"/>
    <property type="molecule type" value="Genomic_DNA"/>
</dbReference>
<feature type="transmembrane region" description="Helical" evidence="8">
    <location>
        <begin position="130"/>
        <end position="155"/>
    </location>
</feature>
<keyword evidence="3 8" id="KW-0812">Transmembrane</keyword>
<evidence type="ECO:0000256" key="3">
    <source>
        <dbReference type="ARBA" id="ARBA00022692"/>
    </source>
</evidence>
<evidence type="ECO:0000256" key="2">
    <source>
        <dbReference type="ARBA" id="ARBA00022475"/>
    </source>
</evidence>
<evidence type="ECO:0000313" key="9">
    <source>
        <dbReference type="EMBL" id="GAA2629394.1"/>
    </source>
</evidence>
<dbReference type="InterPro" id="IPR051050">
    <property type="entry name" value="Lipid_II_flippase_MurJ/MviN"/>
</dbReference>
<dbReference type="InterPro" id="IPR004268">
    <property type="entry name" value="MurJ"/>
</dbReference>